<dbReference type="CDD" id="cd17574">
    <property type="entry name" value="REC_OmpR"/>
    <property type="match status" value="1"/>
</dbReference>
<keyword evidence="6" id="KW-0805">Transcription regulation</keyword>
<dbReference type="Pfam" id="PF07495">
    <property type="entry name" value="Y_Y_Y"/>
    <property type="match status" value="1"/>
</dbReference>
<feature type="domain" description="HTH araC/xylS-type" evidence="11">
    <location>
        <begin position="1282"/>
        <end position="1381"/>
    </location>
</feature>
<dbReference type="EMBL" id="AMSG01000006">
    <property type="protein sequence ID" value="EKF55636.1"/>
    <property type="molecule type" value="Genomic_DNA"/>
</dbReference>
<dbReference type="Pfam" id="PF02518">
    <property type="entry name" value="HATPase_c"/>
    <property type="match status" value="1"/>
</dbReference>
<evidence type="ECO:0000256" key="1">
    <source>
        <dbReference type="ARBA" id="ARBA00000085"/>
    </source>
</evidence>
<dbReference type="InterPro" id="IPR011006">
    <property type="entry name" value="CheY-like_superfamily"/>
</dbReference>
<keyword evidence="9" id="KW-0175">Coiled coil</keyword>
<evidence type="ECO:0000256" key="5">
    <source>
        <dbReference type="ARBA" id="ARBA00022777"/>
    </source>
</evidence>
<evidence type="ECO:0000313" key="14">
    <source>
        <dbReference type="EMBL" id="EKF55636.1"/>
    </source>
</evidence>
<keyword evidence="7" id="KW-0804">Transcription</keyword>
<dbReference type="SMART" id="SM00387">
    <property type="entry name" value="HATPase_c"/>
    <property type="match status" value="1"/>
</dbReference>
<dbReference type="SUPFAM" id="SSF55874">
    <property type="entry name" value="ATPase domain of HSP90 chaperone/DNA topoisomerase II/histidine kinase"/>
    <property type="match status" value="1"/>
</dbReference>
<dbReference type="Pfam" id="PF00072">
    <property type="entry name" value="Response_reg"/>
    <property type="match status" value="1"/>
</dbReference>
<evidence type="ECO:0000259" key="12">
    <source>
        <dbReference type="PROSITE" id="PS50109"/>
    </source>
</evidence>
<dbReference type="Gene3D" id="1.10.287.130">
    <property type="match status" value="1"/>
</dbReference>
<dbReference type="Gene3D" id="2.130.10.10">
    <property type="entry name" value="YVTN repeat-like/Quinoprotein amine dehydrogenase"/>
    <property type="match status" value="2"/>
</dbReference>
<name>K2Q462_9FLAO</name>
<dbReference type="InterPro" id="IPR013783">
    <property type="entry name" value="Ig-like_fold"/>
</dbReference>
<feature type="signal peptide" evidence="10">
    <location>
        <begin position="1"/>
        <end position="20"/>
    </location>
</feature>
<dbReference type="eggNOG" id="COG0745">
    <property type="taxonomic scope" value="Bacteria"/>
</dbReference>
<feature type="domain" description="Response regulatory" evidence="13">
    <location>
        <begin position="1135"/>
        <end position="1250"/>
    </location>
</feature>
<dbReference type="FunFam" id="3.30.565.10:FF:000006">
    <property type="entry name" value="Sensor histidine kinase WalK"/>
    <property type="match status" value="1"/>
</dbReference>
<dbReference type="InterPro" id="IPR036097">
    <property type="entry name" value="HisK_dim/P_sf"/>
</dbReference>
<dbReference type="InterPro" id="IPR011110">
    <property type="entry name" value="Reg_prop"/>
</dbReference>
<dbReference type="GO" id="GO:0000155">
    <property type="term" value="F:phosphorelay sensor kinase activity"/>
    <property type="evidence" value="ECO:0007669"/>
    <property type="project" value="InterPro"/>
</dbReference>
<dbReference type="Gene3D" id="1.10.10.60">
    <property type="entry name" value="Homeodomain-like"/>
    <property type="match status" value="2"/>
</dbReference>
<keyword evidence="4" id="KW-0808">Transferase</keyword>
<dbReference type="InterPro" id="IPR004358">
    <property type="entry name" value="Sig_transdc_His_kin-like_C"/>
</dbReference>
<evidence type="ECO:0000256" key="8">
    <source>
        <dbReference type="PROSITE-ProRule" id="PRU00169"/>
    </source>
</evidence>
<dbReference type="SMART" id="SM00342">
    <property type="entry name" value="HTH_ARAC"/>
    <property type="match status" value="1"/>
</dbReference>
<dbReference type="SUPFAM" id="SSF52172">
    <property type="entry name" value="CheY-like"/>
    <property type="match status" value="1"/>
</dbReference>
<feature type="chain" id="PRO_5003863419" description="histidine kinase" evidence="10">
    <location>
        <begin position="21"/>
        <end position="1391"/>
    </location>
</feature>
<dbReference type="Pfam" id="PF00512">
    <property type="entry name" value="HisKA"/>
    <property type="match status" value="1"/>
</dbReference>
<feature type="coiled-coil region" evidence="9">
    <location>
        <begin position="824"/>
        <end position="851"/>
    </location>
</feature>
<evidence type="ECO:0000313" key="15">
    <source>
        <dbReference type="Proteomes" id="UP000007364"/>
    </source>
</evidence>
<dbReference type="InterPro" id="IPR009057">
    <property type="entry name" value="Homeodomain-like_sf"/>
</dbReference>
<evidence type="ECO:0000256" key="7">
    <source>
        <dbReference type="ARBA" id="ARBA00023163"/>
    </source>
</evidence>
<comment type="caution">
    <text evidence="14">The sequence shown here is derived from an EMBL/GenBank/DDBJ whole genome shotgun (WGS) entry which is preliminary data.</text>
</comment>
<dbReference type="RefSeq" id="WP_008991217.1">
    <property type="nucleotide sequence ID" value="NZ_AMSG01000006.1"/>
</dbReference>
<dbReference type="PANTHER" id="PTHR43547:SF2">
    <property type="entry name" value="HYBRID SIGNAL TRANSDUCTION HISTIDINE KINASE C"/>
    <property type="match status" value="1"/>
</dbReference>
<protein>
    <recommendedName>
        <fullName evidence="2">histidine kinase</fullName>
        <ecNumber evidence="2">2.7.13.3</ecNumber>
    </recommendedName>
</protein>
<dbReference type="SUPFAM" id="SSF63829">
    <property type="entry name" value="Calcium-dependent phosphotriesterase"/>
    <property type="match status" value="3"/>
</dbReference>
<accession>K2Q462</accession>
<evidence type="ECO:0000259" key="13">
    <source>
        <dbReference type="PROSITE" id="PS50110"/>
    </source>
</evidence>
<dbReference type="EC" id="2.7.13.3" evidence="2"/>
<dbReference type="STRING" id="555500.I215_06767"/>
<dbReference type="InterPro" id="IPR036890">
    <property type="entry name" value="HATPase_C_sf"/>
</dbReference>
<reference evidence="14 15" key="1">
    <citation type="journal article" date="2012" name="J. Bacteriol.">
        <title>Genome Sequence of Galbibacter marinum Type Strain ck-I2-15.</title>
        <authorList>
            <person name="Lai Q."/>
            <person name="Li C."/>
            <person name="Shao Z."/>
        </authorList>
    </citation>
    <scope>NUCLEOTIDE SEQUENCE [LARGE SCALE GENOMIC DNA]</scope>
    <source>
        <strain evidence="15">ck-I2-15</strain>
    </source>
</reference>
<proteinExistence type="predicted"/>
<dbReference type="FunFam" id="2.60.40.10:FF:000791">
    <property type="entry name" value="Two-component system sensor histidine kinase/response regulator"/>
    <property type="match status" value="1"/>
</dbReference>
<dbReference type="InterPro" id="IPR005467">
    <property type="entry name" value="His_kinase_dom"/>
</dbReference>
<dbReference type="Gene3D" id="3.30.565.10">
    <property type="entry name" value="Histidine kinase-like ATPase, C-terminal domain"/>
    <property type="match status" value="1"/>
</dbReference>
<dbReference type="PROSITE" id="PS50110">
    <property type="entry name" value="RESPONSE_REGULATORY"/>
    <property type="match status" value="1"/>
</dbReference>
<keyword evidence="5 14" id="KW-0418">Kinase</keyword>
<dbReference type="PROSITE" id="PS50109">
    <property type="entry name" value="HIS_KIN"/>
    <property type="match status" value="1"/>
</dbReference>
<dbReference type="eggNOG" id="COG2205">
    <property type="taxonomic scope" value="Bacteria"/>
</dbReference>
<dbReference type="InterPro" id="IPR001789">
    <property type="entry name" value="Sig_transdc_resp-reg_receiver"/>
</dbReference>
<comment type="catalytic activity">
    <reaction evidence="1">
        <text>ATP + protein L-histidine = ADP + protein N-phospho-L-histidine.</text>
        <dbReference type="EC" id="2.7.13.3"/>
    </reaction>
</comment>
<feature type="domain" description="Histidine kinase" evidence="12">
    <location>
        <begin position="855"/>
        <end position="1088"/>
    </location>
</feature>
<keyword evidence="3 8" id="KW-0597">Phosphoprotein</keyword>
<dbReference type="GO" id="GO:0003700">
    <property type="term" value="F:DNA-binding transcription factor activity"/>
    <property type="evidence" value="ECO:0007669"/>
    <property type="project" value="InterPro"/>
</dbReference>
<dbReference type="CDD" id="cd00082">
    <property type="entry name" value="HisKA"/>
    <property type="match status" value="1"/>
</dbReference>
<dbReference type="InterPro" id="IPR003661">
    <property type="entry name" value="HisK_dim/P_dom"/>
</dbReference>
<dbReference type="SMART" id="SM00448">
    <property type="entry name" value="REC"/>
    <property type="match status" value="1"/>
</dbReference>
<evidence type="ECO:0000256" key="4">
    <source>
        <dbReference type="ARBA" id="ARBA00022679"/>
    </source>
</evidence>
<evidence type="ECO:0000256" key="3">
    <source>
        <dbReference type="ARBA" id="ARBA00022553"/>
    </source>
</evidence>
<dbReference type="InterPro" id="IPR003594">
    <property type="entry name" value="HATPase_dom"/>
</dbReference>
<dbReference type="InterPro" id="IPR011123">
    <property type="entry name" value="Y_Y_Y"/>
</dbReference>
<dbReference type="Pfam" id="PF12833">
    <property type="entry name" value="HTH_18"/>
    <property type="match status" value="1"/>
</dbReference>
<dbReference type="SMART" id="SM00388">
    <property type="entry name" value="HisKA"/>
    <property type="match status" value="1"/>
</dbReference>
<keyword evidence="10" id="KW-0732">Signal</keyword>
<evidence type="ECO:0000259" key="11">
    <source>
        <dbReference type="PROSITE" id="PS01124"/>
    </source>
</evidence>
<dbReference type="eggNOG" id="COG3292">
    <property type="taxonomic scope" value="Bacteria"/>
</dbReference>
<dbReference type="Gene3D" id="3.40.50.2300">
    <property type="match status" value="1"/>
</dbReference>
<evidence type="ECO:0000256" key="9">
    <source>
        <dbReference type="SAM" id="Coils"/>
    </source>
</evidence>
<dbReference type="PRINTS" id="PR00344">
    <property type="entry name" value="BCTRLSENSOR"/>
</dbReference>
<dbReference type="Pfam" id="PF07494">
    <property type="entry name" value="Reg_prop"/>
    <property type="match status" value="2"/>
</dbReference>
<sequence length="1391" mass="158368">MKVLKILFWLLLFWQLPAQNSDDKIQFVSIMEDLPKVGVYSINQDDYGFMWLATNGAGLYRYDGLEYNSYRHRLNDSTSLNSSMVFSTYLDSKHRLWVGTEQGLNLYDRNKDLFHRISNTTFGDGPTDNLSVRTIIEGVQGNLFIGTFGRGMYKMDPSTFKASKVRFQGDQQTPLTVYVLQIDSKGQMYAATNQGLLFYNPDKNELEYAVFAEGERINYATQTLEIDVKDNIWTGTSTAGMFKISYVDNSEIRKVQGLGVSNYPFFALELIGRGEILCGTENDGLYHLNEKGEVLHHYVTSNKDEKSLLSNSIWSLHYDRDMKIWLGYYNKGVAIYDEVYDKFKGYESLYNNTNSLHAASVASIDQDQEGNLWVAMDGGGIDIINKKTGTYTHINKEDQGHYSGLDDDYILSVYIDSKGNVWAGSWDHGLYFLKKGTKHFINYTVENTSGGLMSNTIVSIAEDSEGTMWFGSFHNGLHSYDSKNKTFINHDSAPFLEHGIQGLDVWKVLVDSQDQIWLGTTYGLYRVKRLPSGDFEIESKFDALAKQYNNVTTANHILSLHESEDGKIWIGTKGAGMAVYDSKSDAITWFNKLTGFHLENVCSIIESDQNHIWAAGNSGIVKLDPETGEFSNFDQSDGLLSNDYNMNAVFDDGQGNLYFGGYEGMDFFNPNTIKFNQQETLLYLSDLKIFNKKVLPTHQNSPLSKVIAQTDSITFTSEQSVFTLEYSGINYTRPEKNEYAYYLSGYENTWNYVGNVRSATYTNLDPGRYVFMLKSSNNDGHWNREPLKFYIEVLPPWWKTNWALAGYLVLLLGSVLVLNKMTQKRIRKKQLEKYEEDKRIQEQQLNEKKFQFFTNISHEFRTPLTLIMNPIQDILQNDNLNLPPRLREKHGIIHKNTERLHRLVNELLDFRKLELNKVRLHAKELNMVHLIEYVIGHYKEEALDKNIDLSFDKDEDLIKMWGDDNLLEKVLFNVISNAFKATPQGGAINVWVCSNEQMISFPLVGVEFESPAVEIVISDTGIGLEKEQMAHMFERFYQVENLNHSYYGGTGIGLEVVKSFVELHKGKIEVESQLGKGTSFKIILPLGKNHLSASELSNSSENSHEEIQSVALKMPAVEHEFKQNQDIKVESGTYTLLLVEDNVELREYLEQAFKAQYKVLVANNGAEGIKIAKDILPDVIITDVVMPKMNGFDFCKEIKTDMRTSHIPVLMLTAKAKIEDRIEGIEIGADAYMVKPFDIRLLKLRLSQLISSRQLIFNKYFSAISDIGENSNTTSLDKEFIQKALDYITTNIEDPNIGVESLASHLNLSRSQVYRKIKALTNQTANEFIRNIRLHKAKAMLSSGKVTISEVSYAVGFSSSSYFTKCFKAQFGIVPTQLLEEEIVDSPLDSE</sequence>
<dbReference type="SUPFAM" id="SSF47384">
    <property type="entry name" value="Homodimeric domain of signal transducing histidine kinase"/>
    <property type="match status" value="1"/>
</dbReference>
<dbReference type="SUPFAM" id="SSF46689">
    <property type="entry name" value="Homeodomain-like"/>
    <property type="match status" value="1"/>
</dbReference>
<dbReference type="Gene3D" id="2.60.40.10">
    <property type="entry name" value="Immunoglobulins"/>
    <property type="match status" value="1"/>
</dbReference>
<feature type="modified residue" description="4-aspartylphosphate" evidence="8">
    <location>
        <position position="1183"/>
    </location>
</feature>
<dbReference type="PROSITE" id="PS01124">
    <property type="entry name" value="HTH_ARAC_FAMILY_2"/>
    <property type="match status" value="1"/>
</dbReference>
<evidence type="ECO:0000256" key="10">
    <source>
        <dbReference type="SAM" id="SignalP"/>
    </source>
</evidence>
<keyword evidence="15" id="KW-1185">Reference proteome</keyword>
<dbReference type="FunFam" id="1.10.287.130:FF:000045">
    <property type="entry name" value="Two-component system sensor histidine kinase/response regulator"/>
    <property type="match status" value="1"/>
</dbReference>
<dbReference type="InterPro" id="IPR015943">
    <property type="entry name" value="WD40/YVTN_repeat-like_dom_sf"/>
</dbReference>
<organism evidence="14 15">
    <name type="scientific">Galbibacter marinus</name>
    <dbReference type="NCBI Taxonomy" id="555500"/>
    <lineage>
        <taxon>Bacteria</taxon>
        <taxon>Pseudomonadati</taxon>
        <taxon>Bacteroidota</taxon>
        <taxon>Flavobacteriia</taxon>
        <taxon>Flavobacteriales</taxon>
        <taxon>Flavobacteriaceae</taxon>
        <taxon>Galbibacter</taxon>
    </lineage>
</organism>
<dbReference type="GO" id="GO:0043565">
    <property type="term" value="F:sequence-specific DNA binding"/>
    <property type="evidence" value="ECO:0007669"/>
    <property type="project" value="InterPro"/>
</dbReference>
<dbReference type="InterPro" id="IPR018060">
    <property type="entry name" value="HTH_AraC"/>
</dbReference>
<evidence type="ECO:0000256" key="6">
    <source>
        <dbReference type="ARBA" id="ARBA00023015"/>
    </source>
</evidence>
<dbReference type="OrthoDB" id="358279at2"/>
<evidence type="ECO:0000256" key="2">
    <source>
        <dbReference type="ARBA" id="ARBA00012438"/>
    </source>
</evidence>
<gene>
    <name evidence="14" type="ORF">I215_06767</name>
</gene>
<dbReference type="Proteomes" id="UP000007364">
    <property type="component" value="Unassembled WGS sequence"/>
</dbReference>
<dbReference type="PANTHER" id="PTHR43547">
    <property type="entry name" value="TWO-COMPONENT HISTIDINE KINASE"/>
    <property type="match status" value="1"/>
</dbReference>
<dbReference type="PATRIC" id="fig|555500.3.peg.1402"/>